<reference evidence="3" key="1">
    <citation type="submission" date="2017-06" db="EMBL/GenBank/DDBJ databases">
        <title>Genome analysis of Fimbriiglobus ruber SP5, the first member of the order Planctomycetales with confirmed chitinolytic capability.</title>
        <authorList>
            <person name="Ravin N.V."/>
            <person name="Rakitin A.L."/>
            <person name="Ivanova A.A."/>
            <person name="Beletsky A.V."/>
            <person name="Kulichevskaya I.S."/>
            <person name="Mardanov A.V."/>
            <person name="Dedysh S.N."/>
        </authorList>
    </citation>
    <scope>NUCLEOTIDE SEQUENCE [LARGE SCALE GENOMIC DNA]</scope>
    <source>
        <strain evidence="3">SP5</strain>
    </source>
</reference>
<proteinExistence type="predicted"/>
<dbReference type="EMBL" id="NIDE01000014">
    <property type="protein sequence ID" value="OWK38027.1"/>
    <property type="molecule type" value="Genomic_DNA"/>
</dbReference>
<sequence length="111" mass="11659">MYHLKLHAEKVAWAPLDFPGVSLRVLFTDPASGTMSVLTRMAPGASIPAHLHTKADETVYVLEGDFVEEGTSHGPGSFFAGKAGVPHGPHGTVGGCVVLTTFSAELDFVLV</sequence>
<dbReference type="Pfam" id="PF12973">
    <property type="entry name" value="Cupin_7"/>
    <property type="match status" value="1"/>
</dbReference>
<dbReference type="SUPFAM" id="SSF51182">
    <property type="entry name" value="RmlC-like cupins"/>
    <property type="match status" value="1"/>
</dbReference>
<evidence type="ECO:0000313" key="3">
    <source>
        <dbReference type="Proteomes" id="UP000214646"/>
    </source>
</evidence>
<evidence type="ECO:0000313" key="2">
    <source>
        <dbReference type="EMBL" id="OWK38027.1"/>
    </source>
</evidence>
<evidence type="ECO:0000259" key="1">
    <source>
        <dbReference type="Pfam" id="PF12973"/>
    </source>
</evidence>
<dbReference type="OrthoDB" id="9811153at2"/>
<name>A0A225DPD7_9BACT</name>
<keyword evidence="3" id="KW-1185">Reference proteome</keyword>
<gene>
    <name evidence="2" type="ORF">FRUB_07147</name>
</gene>
<protein>
    <recommendedName>
        <fullName evidence="1">ChrR-like cupin domain-containing protein</fullName>
    </recommendedName>
</protein>
<dbReference type="InterPro" id="IPR014710">
    <property type="entry name" value="RmlC-like_jellyroll"/>
</dbReference>
<feature type="domain" description="ChrR-like cupin" evidence="1">
    <location>
        <begin position="7"/>
        <end position="101"/>
    </location>
</feature>
<comment type="caution">
    <text evidence="2">The sequence shown here is derived from an EMBL/GenBank/DDBJ whole genome shotgun (WGS) entry which is preliminary data.</text>
</comment>
<dbReference type="RefSeq" id="WP_088257837.1">
    <property type="nucleotide sequence ID" value="NZ_NIDE01000014.1"/>
</dbReference>
<dbReference type="InterPro" id="IPR025979">
    <property type="entry name" value="ChrR-like_cupin_dom"/>
</dbReference>
<dbReference type="Gene3D" id="2.60.120.10">
    <property type="entry name" value="Jelly Rolls"/>
    <property type="match status" value="1"/>
</dbReference>
<dbReference type="Proteomes" id="UP000214646">
    <property type="component" value="Unassembled WGS sequence"/>
</dbReference>
<dbReference type="AlphaFoldDB" id="A0A225DPD7"/>
<accession>A0A225DPD7</accession>
<dbReference type="InterPro" id="IPR011051">
    <property type="entry name" value="RmlC_Cupin_sf"/>
</dbReference>
<organism evidence="2 3">
    <name type="scientific">Fimbriiglobus ruber</name>
    <dbReference type="NCBI Taxonomy" id="1908690"/>
    <lineage>
        <taxon>Bacteria</taxon>
        <taxon>Pseudomonadati</taxon>
        <taxon>Planctomycetota</taxon>
        <taxon>Planctomycetia</taxon>
        <taxon>Gemmatales</taxon>
        <taxon>Gemmataceae</taxon>
        <taxon>Fimbriiglobus</taxon>
    </lineage>
</organism>